<evidence type="ECO:0000256" key="4">
    <source>
        <dbReference type="ARBA" id="ARBA00023237"/>
    </source>
</evidence>
<dbReference type="Gene3D" id="2.40.160.20">
    <property type="match status" value="1"/>
</dbReference>
<dbReference type="PANTHER" id="PTHR34001">
    <property type="entry name" value="BLL7405 PROTEIN"/>
    <property type="match status" value="1"/>
</dbReference>
<dbReference type="Pfam" id="PF13505">
    <property type="entry name" value="OMP_b-brl"/>
    <property type="match status" value="1"/>
</dbReference>
<dbReference type="SUPFAM" id="SSF56925">
    <property type="entry name" value="OMPA-like"/>
    <property type="match status" value="1"/>
</dbReference>
<comment type="similarity">
    <text evidence="5">Belongs to the Omp25/RopB family.</text>
</comment>
<evidence type="ECO:0000256" key="1">
    <source>
        <dbReference type="ARBA" id="ARBA00004442"/>
    </source>
</evidence>
<sequence>MAKIVLGVGAMIGLMTGTVAAADLPRRSAPPPVFVPLPSFSWTGFYAGVQAGYGFTDRQTVRTAATSVNGSGTDFFIERAGIASLSSRQEGFVAGGQAGYNYQLTPGAGLVLGIETDIAYTDLDETKRRSRGIFGSGSDSAVVTTTRQSLDFLGTVRGRLGYALDRVLVYGTGGLAYGNVNYQSASSFQVAGVPTLDLFAGGIDRLETGFAYGGGIEYALPTESVLNVFRSSAVTLKVEYLHYDLGKRSVPLTSSSGLGQSLVEATSRFRSEGSVVRVGLNYKFGS</sequence>
<keyword evidence="4" id="KW-0998">Cell outer membrane</keyword>
<dbReference type="AlphaFoldDB" id="A0A679IXJ3"/>
<dbReference type="PANTHER" id="PTHR34001:SF3">
    <property type="entry name" value="BLL7405 PROTEIN"/>
    <property type="match status" value="1"/>
</dbReference>
<dbReference type="EMBL" id="LR743504">
    <property type="protein sequence ID" value="CAA2101878.1"/>
    <property type="molecule type" value="Genomic_DNA"/>
</dbReference>
<proteinExistence type="inferred from homology"/>
<evidence type="ECO:0000256" key="3">
    <source>
        <dbReference type="ARBA" id="ARBA00023136"/>
    </source>
</evidence>
<dbReference type="InterPro" id="IPR051692">
    <property type="entry name" value="OMP-like"/>
</dbReference>
<evidence type="ECO:0000256" key="5">
    <source>
        <dbReference type="ARBA" id="ARBA00038306"/>
    </source>
</evidence>
<gene>
    <name evidence="8" type="ORF">MBUL_01400</name>
</gene>
<keyword evidence="2 6" id="KW-0732">Signal</keyword>
<evidence type="ECO:0000259" key="7">
    <source>
        <dbReference type="Pfam" id="PF13505"/>
    </source>
</evidence>
<evidence type="ECO:0000256" key="6">
    <source>
        <dbReference type="SAM" id="SignalP"/>
    </source>
</evidence>
<reference evidence="8" key="1">
    <citation type="submission" date="2019-12" db="EMBL/GenBank/DDBJ databases">
        <authorList>
            <person name="Cremers G."/>
        </authorList>
    </citation>
    <scope>NUCLEOTIDE SEQUENCE</scope>
    <source>
        <strain evidence="8">Mbul1</strain>
    </source>
</reference>
<evidence type="ECO:0000313" key="8">
    <source>
        <dbReference type="EMBL" id="CAA2101878.1"/>
    </source>
</evidence>
<dbReference type="InterPro" id="IPR011250">
    <property type="entry name" value="OMP/PagP_B-barrel"/>
</dbReference>
<dbReference type="InterPro" id="IPR027385">
    <property type="entry name" value="Beta-barrel_OMP"/>
</dbReference>
<feature type="chain" id="PRO_5025653244" description="Outer membrane protein beta-barrel domain-containing protein" evidence="6">
    <location>
        <begin position="22"/>
        <end position="286"/>
    </location>
</feature>
<organism evidence="8">
    <name type="scientific">Methylobacterium bullatum</name>
    <dbReference type="NCBI Taxonomy" id="570505"/>
    <lineage>
        <taxon>Bacteria</taxon>
        <taxon>Pseudomonadati</taxon>
        <taxon>Pseudomonadota</taxon>
        <taxon>Alphaproteobacteria</taxon>
        <taxon>Hyphomicrobiales</taxon>
        <taxon>Methylobacteriaceae</taxon>
        <taxon>Methylobacterium</taxon>
    </lineage>
</organism>
<evidence type="ECO:0000256" key="2">
    <source>
        <dbReference type="ARBA" id="ARBA00022729"/>
    </source>
</evidence>
<feature type="domain" description="Outer membrane protein beta-barrel" evidence="7">
    <location>
        <begin position="41"/>
        <end position="284"/>
    </location>
</feature>
<feature type="signal peptide" evidence="6">
    <location>
        <begin position="1"/>
        <end position="21"/>
    </location>
</feature>
<name>A0A679IXJ3_9HYPH</name>
<keyword evidence="3" id="KW-0472">Membrane</keyword>
<comment type="subcellular location">
    <subcellularLocation>
        <location evidence="1">Cell outer membrane</location>
    </subcellularLocation>
</comment>
<accession>A0A679IXJ3</accession>
<protein>
    <recommendedName>
        <fullName evidence="7">Outer membrane protein beta-barrel domain-containing protein</fullName>
    </recommendedName>
</protein>